<dbReference type="EMBL" id="QEPN01000006">
    <property type="protein sequence ID" value="RDE70942.1"/>
    <property type="molecule type" value="Genomic_DNA"/>
</dbReference>
<evidence type="ECO:0000313" key="3">
    <source>
        <dbReference type="Proteomes" id="UP000253872"/>
    </source>
</evidence>
<dbReference type="RefSeq" id="WP_111403518.1">
    <property type="nucleotide sequence ID" value="NZ_QEPN01000006.1"/>
</dbReference>
<feature type="chain" id="PRO_5016787563" description="Lipoprotein" evidence="1">
    <location>
        <begin position="19"/>
        <end position="175"/>
    </location>
</feature>
<keyword evidence="1" id="KW-0732">Signal</keyword>
<organism evidence="2 3">
    <name type="scientific">Haemophilus sputorum</name>
    <dbReference type="NCBI Taxonomy" id="1078480"/>
    <lineage>
        <taxon>Bacteria</taxon>
        <taxon>Pseudomonadati</taxon>
        <taxon>Pseudomonadota</taxon>
        <taxon>Gammaproteobacteria</taxon>
        <taxon>Pasteurellales</taxon>
        <taxon>Pasteurellaceae</taxon>
        <taxon>Haemophilus</taxon>
    </lineage>
</organism>
<reference evidence="2 3" key="1">
    <citation type="submission" date="2018-05" db="EMBL/GenBank/DDBJ databases">
        <title>Draft Genome Sequences for a Diverse set of 7 Haemophilus Species.</title>
        <authorList>
            <person name="Nichols M."/>
            <person name="Topaz N."/>
            <person name="Wang X."/>
            <person name="Wang X."/>
            <person name="Boxrud D."/>
        </authorList>
    </citation>
    <scope>NUCLEOTIDE SEQUENCE [LARGE SCALE GENOMIC DNA]</scope>
    <source>
        <strain evidence="2 3">C2002001239</strain>
    </source>
</reference>
<evidence type="ECO:0000313" key="2">
    <source>
        <dbReference type="EMBL" id="RDE70942.1"/>
    </source>
</evidence>
<protein>
    <recommendedName>
        <fullName evidence="4">Lipoprotein</fullName>
    </recommendedName>
</protein>
<feature type="signal peptide" evidence="1">
    <location>
        <begin position="1"/>
        <end position="18"/>
    </location>
</feature>
<sequence length="175" mass="18962">MKKSLLIFSLSLSLVGCAELSSLNNAVGEAAGKLNSVLGSDSSSQSSSGNGLPMMHTKTVSYAHTIDDSSVVKGDIDTLYVKIKREFNFQTREEALGNASGKQRNWVAAILEENGFIHEATPGVYYHMANSFGDGNVFDVTLEKDSGKVRVSWMTKSDDSSFASKMKNRLLKAIK</sequence>
<dbReference type="PROSITE" id="PS51257">
    <property type="entry name" value="PROKAR_LIPOPROTEIN"/>
    <property type="match status" value="1"/>
</dbReference>
<dbReference type="AlphaFoldDB" id="A0A369YBH3"/>
<evidence type="ECO:0000256" key="1">
    <source>
        <dbReference type="SAM" id="SignalP"/>
    </source>
</evidence>
<dbReference type="Proteomes" id="UP000253872">
    <property type="component" value="Unassembled WGS sequence"/>
</dbReference>
<proteinExistence type="predicted"/>
<gene>
    <name evidence="2" type="ORF">DPV93_08010</name>
</gene>
<evidence type="ECO:0008006" key="4">
    <source>
        <dbReference type="Google" id="ProtNLM"/>
    </source>
</evidence>
<comment type="caution">
    <text evidence="2">The sequence shown here is derived from an EMBL/GenBank/DDBJ whole genome shotgun (WGS) entry which is preliminary data.</text>
</comment>
<accession>A0A369YBH3</accession>
<name>A0A369YBH3_9PAST</name>